<proteinExistence type="predicted"/>
<keyword evidence="2" id="KW-1185">Reference proteome</keyword>
<dbReference type="Proteomes" id="UP000789570">
    <property type="component" value="Unassembled WGS sequence"/>
</dbReference>
<organism evidence="1 2">
    <name type="scientific">Funneliformis caledonium</name>
    <dbReference type="NCBI Taxonomy" id="1117310"/>
    <lineage>
        <taxon>Eukaryota</taxon>
        <taxon>Fungi</taxon>
        <taxon>Fungi incertae sedis</taxon>
        <taxon>Mucoromycota</taxon>
        <taxon>Glomeromycotina</taxon>
        <taxon>Glomeromycetes</taxon>
        <taxon>Glomerales</taxon>
        <taxon>Glomeraceae</taxon>
        <taxon>Funneliformis</taxon>
    </lineage>
</organism>
<sequence>MGRLVSPLDLRFSTFTEDEIRDANKLFDEKSGTLSGKFDNNLTESKIATINCEYNVLKRDFETKRNDCEIHDGCVDSLSSTSEQPVSCDKDREHANVKMGKECEGCPNRRTIGQLQAQFGKLCRIGSLGGNAWKTTAPKSCRSVHPHAIPKKDHQLLKVIQPFDTFEEKSRIATLINYKVLDSDPKEIVYYITCVAEFGFDHIIIIGETDYGMIFLDCYGRVFLWDDESQMIWPFGNSPEKASKRSIKGKDQLGWFVMNGIVYEYFRKWQDATSKIKEIWGYERLQFGDFEDERNAELDDDESDGGSV</sequence>
<protein>
    <submittedName>
        <fullName evidence="1">4696_t:CDS:1</fullName>
    </submittedName>
</protein>
<gene>
    <name evidence="1" type="ORF">FCALED_LOCUS12998</name>
</gene>
<reference evidence="1" key="1">
    <citation type="submission" date="2021-06" db="EMBL/GenBank/DDBJ databases">
        <authorList>
            <person name="Kallberg Y."/>
            <person name="Tangrot J."/>
            <person name="Rosling A."/>
        </authorList>
    </citation>
    <scope>NUCLEOTIDE SEQUENCE</scope>
    <source>
        <strain evidence="1">UK204</strain>
    </source>
</reference>
<comment type="caution">
    <text evidence="1">The sequence shown here is derived from an EMBL/GenBank/DDBJ whole genome shotgun (WGS) entry which is preliminary data.</text>
</comment>
<dbReference type="OrthoDB" id="2422583at2759"/>
<accession>A0A9N9HIQ9</accession>
<dbReference type="AlphaFoldDB" id="A0A9N9HIQ9"/>
<name>A0A9N9HIQ9_9GLOM</name>
<evidence type="ECO:0000313" key="2">
    <source>
        <dbReference type="Proteomes" id="UP000789570"/>
    </source>
</evidence>
<dbReference type="EMBL" id="CAJVPQ010006999">
    <property type="protein sequence ID" value="CAG8691769.1"/>
    <property type="molecule type" value="Genomic_DNA"/>
</dbReference>
<evidence type="ECO:0000313" key="1">
    <source>
        <dbReference type="EMBL" id="CAG8691769.1"/>
    </source>
</evidence>